<dbReference type="Proteomes" id="UP000192422">
    <property type="component" value="Plasmid pTElox9"/>
</dbReference>
<keyword evidence="1" id="KW-0614">Plasmid</keyword>
<dbReference type="EMBL" id="CP053563">
    <property type="protein sequence ID" value="QPZ93350.1"/>
    <property type="molecule type" value="Genomic_DNA"/>
</dbReference>
<dbReference type="InterPro" id="IPR008928">
    <property type="entry name" value="6-hairpin_glycosidase_sf"/>
</dbReference>
<gene>
    <name evidence="1" type="ORF">AKL02_020430</name>
</gene>
<organism evidence="1 2">
    <name type="scientific">Thioclava electrotropha</name>
    <dbReference type="NCBI Taxonomy" id="1549850"/>
    <lineage>
        <taxon>Bacteria</taxon>
        <taxon>Pseudomonadati</taxon>
        <taxon>Pseudomonadota</taxon>
        <taxon>Alphaproteobacteria</taxon>
        <taxon>Rhodobacterales</taxon>
        <taxon>Paracoccaceae</taxon>
        <taxon>Thioclava</taxon>
    </lineage>
</organism>
<dbReference type="SUPFAM" id="SSF48208">
    <property type="entry name" value="Six-hairpin glycosidases"/>
    <property type="match status" value="1"/>
</dbReference>
<keyword evidence="2" id="KW-1185">Reference proteome</keyword>
<proteinExistence type="predicted"/>
<accession>A0ABX6YZZ5</accession>
<evidence type="ECO:0000313" key="1">
    <source>
        <dbReference type="EMBL" id="QPZ93350.1"/>
    </source>
</evidence>
<geneLocation type="plasmid" evidence="1 2">
    <name>pTElox9</name>
</geneLocation>
<protein>
    <submittedName>
        <fullName evidence="1">Uncharacterized protein</fullName>
    </submittedName>
</protein>
<name>A0ABX6YZZ5_9RHOB</name>
<reference evidence="1 2" key="1">
    <citation type="submission" date="2020-05" db="EMBL/GenBank/DDBJ databases">
        <title>Thioclava electrotropha strain Elox9 finished genome.</title>
        <authorList>
            <person name="Rowe A.R."/>
            <person name="Wilbanks E.G."/>
        </authorList>
    </citation>
    <scope>NUCLEOTIDE SEQUENCE [LARGE SCALE GENOMIC DNA]</scope>
    <source>
        <strain evidence="1 2">Elox9</strain>
        <plasmid evidence="1 2">pTElox9</plasmid>
    </source>
</reference>
<evidence type="ECO:0000313" key="2">
    <source>
        <dbReference type="Proteomes" id="UP000192422"/>
    </source>
</evidence>
<dbReference type="RefSeq" id="WP_133052012.1">
    <property type="nucleotide sequence ID" value="NZ_CP053563.1"/>
</dbReference>
<sequence>MITPPKAASETTKATLEEVVSTVFGKGADVVLAGPVWFAWRDGGRLLRAGWLKAPTLAEAITRARESGGSDDATVLELCLTEDYRPVPASALEQAFSNAARGRVGIEIQLGTALHRIPPTLTIASNRKLLREVEVFATTLGLSLEEVRAKARFARFGARQFLVDLRSGADSAELYRGNQVIAPDAVGPDLLQGVIDGMIGWMLSNVRASGRMTYKYWPSRGAYSSADNTIRQFMASVALGRIAQRLGTPAARDAFQRNLQYNLKSYYTEVDGLGGILLDGKIKLGANALAALAILEGRQCRLLQPDSYKREFDGLCRSIDHLWQPDGSWRTFLLPGDRNDNQNFYPGEALLFWATLYRRTRDPGLAAKCLKSFEYYSAWHLAQPNPAFVPWHSQAYVMLYEDIGEPALADFVFSRNDWLLEMQQWGGTLDPDLWGRFFHPKRSDFGPPHASSTGVYMEGLADAWRLAVRLGDVLRADRYAKTLRRGLRSVAQLQFRNENDMYYISRPERVRGGLRTEVYNNEIRVDNVQHCLMALLKFDTDPLFPWPVPAVH</sequence>